<dbReference type="Proteomes" id="UP001499987">
    <property type="component" value="Unassembled WGS sequence"/>
</dbReference>
<dbReference type="InterPro" id="IPR057200">
    <property type="entry name" value="DUF7878"/>
</dbReference>
<gene>
    <name evidence="2" type="ORF">GCM10009663_48460</name>
</gene>
<keyword evidence="3" id="KW-1185">Reference proteome</keyword>
<evidence type="ECO:0000313" key="2">
    <source>
        <dbReference type="EMBL" id="GAA1100080.1"/>
    </source>
</evidence>
<name>A0ABN1TRU8_9ACTN</name>
<protein>
    <recommendedName>
        <fullName evidence="1">DUF7878 domain-containing protein</fullName>
    </recommendedName>
</protein>
<comment type="caution">
    <text evidence="2">The sequence shown here is derived from an EMBL/GenBank/DDBJ whole genome shotgun (WGS) entry which is preliminary data.</text>
</comment>
<organism evidence="2 3">
    <name type="scientific">Kitasatospora arboriphila</name>
    <dbReference type="NCBI Taxonomy" id="258052"/>
    <lineage>
        <taxon>Bacteria</taxon>
        <taxon>Bacillati</taxon>
        <taxon>Actinomycetota</taxon>
        <taxon>Actinomycetes</taxon>
        <taxon>Kitasatosporales</taxon>
        <taxon>Streptomycetaceae</taxon>
        <taxon>Kitasatospora</taxon>
    </lineage>
</organism>
<proteinExistence type="predicted"/>
<evidence type="ECO:0000259" key="1">
    <source>
        <dbReference type="Pfam" id="PF25297"/>
    </source>
</evidence>
<reference evidence="2 3" key="1">
    <citation type="journal article" date="2019" name="Int. J. Syst. Evol. Microbiol.">
        <title>The Global Catalogue of Microorganisms (GCM) 10K type strain sequencing project: providing services to taxonomists for standard genome sequencing and annotation.</title>
        <authorList>
            <consortium name="The Broad Institute Genomics Platform"/>
            <consortium name="The Broad Institute Genome Sequencing Center for Infectious Disease"/>
            <person name="Wu L."/>
            <person name="Ma J."/>
        </authorList>
    </citation>
    <scope>NUCLEOTIDE SEQUENCE [LARGE SCALE GENOMIC DNA]</scope>
    <source>
        <strain evidence="2 3">JCM 13002</strain>
    </source>
</reference>
<dbReference type="Pfam" id="PF25297">
    <property type="entry name" value="DUF7878"/>
    <property type="match status" value="1"/>
</dbReference>
<evidence type="ECO:0000313" key="3">
    <source>
        <dbReference type="Proteomes" id="UP001499987"/>
    </source>
</evidence>
<dbReference type="EMBL" id="BAAALD010000051">
    <property type="protein sequence ID" value="GAA1100080.1"/>
    <property type="molecule type" value="Genomic_DNA"/>
</dbReference>
<accession>A0ABN1TRU8</accession>
<dbReference type="RefSeq" id="WP_344625770.1">
    <property type="nucleotide sequence ID" value="NZ_BAAALD010000051.1"/>
</dbReference>
<feature type="domain" description="DUF7878" evidence="1">
    <location>
        <begin position="28"/>
        <end position="129"/>
    </location>
</feature>
<sequence length="144" mass="15639">MKLACRNLGSPDLARRGLTADSAPVEVLLVDIEADLVISDDGRTVWNEDGFPVAELARALSLWLRLPDGERRDFAFDSMSYDVPGAVRITATEGGWRVGSVFAPDTWGSPTTWPRLVVDLAAFIATVREGVIALGIKPDFIPDL</sequence>